<dbReference type="EMBL" id="GU735323">
    <property type="protein sequence ID" value="ADE29279.1"/>
    <property type="molecule type" value="Genomic_DNA"/>
</dbReference>
<accession>D5L2M0</accession>
<proteinExistence type="predicted"/>
<organism evidence="2">
    <name type="scientific">uncultured virus</name>
    <dbReference type="NCBI Taxonomy" id="340016"/>
    <lineage>
        <taxon>Viruses</taxon>
        <taxon>environmental samples</taxon>
    </lineage>
</organism>
<reference evidence="2" key="1">
    <citation type="journal article" date="2010" name="Environ. Microbiol.">
        <title>The metavirome of a hypersaline environment.</title>
        <authorList>
            <person name="Santos F."/>
            <person name="Yarza P."/>
            <person name="Parro V."/>
            <person name="Briones C."/>
            <person name="Anton J."/>
        </authorList>
    </citation>
    <scope>NUCLEOTIDE SEQUENCE</scope>
</reference>
<protein>
    <submittedName>
        <fullName evidence="2">Uncharacterized protein</fullName>
    </submittedName>
</protein>
<evidence type="ECO:0000256" key="1">
    <source>
        <dbReference type="SAM" id="MobiDB-lite"/>
    </source>
</evidence>
<feature type="region of interest" description="Disordered" evidence="1">
    <location>
        <begin position="1"/>
        <end position="22"/>
    </location>
</feature>
<sequence length="181" mass="20017">MRQNGHEPTHQPNGDPSQLPACSSEEVWVGTYSARGGSGKTFHSERECQHLQNLAGVQTAPESSLSDAWSICSQCQRLALPDREKGEVWVSENRGRGVTSFHTDASCHRLQEMGPVRVVSRSKLTGTLSDLEEWGSCGDGYHESRGKTGSQLSSLLKQEHVTPDNYKQVIAEWRAEHAEDE</sequence>
<evidence type="ECO:0000313" key="2">
    <source>
        <dbReference type="EMBL" id="ADE29279.1"/>
    </source>
</evidence>
<name>D5L2M0_9VIRU</name>